<dbReference type="Gramene" id="AET1Gv20858800.1">
    <property type="protein sequence ID" value="AET1Gv20858800.1"/>
    <property type="gene ID" value="AET1Gv20858800"/>
</dbReference>
<feature type="compositionally biased region" description="Low complexity" evidence="1">
    <location>
        <begin position="7"/>
        <end position="20"/>
    </location>
</feature>
<evidence type="ECO:0000256" key="1">
    <source>
        <dbReference type="SAM" id="MobiDB-lite"/>
    </source>
</evidence>
<reference evidence="3" key="2">
    <citation type="journal article" date="2017" name="Nat. Plants">
        <title>The Aegilops tauschii genome reveals multiple impacts of transposons.</title>
        <authorList>
            <person name="Zhao G."/>
            <person name="Zou C."/>
            <person name="Li K."/>
            <person name="Wang K."/>
            <person name="Li T."/>
            <person name="Gao L."/>
            <person name="Zhang X."/>
            <person name="Wang H."/>
            <person name="Yang Z."/>
            <person name="Liu X."/>
            <person name="Jiang W."/>
            <person name="Mao L."/>
            <person name="Kong X."/>
            <person name="Jiao Y."/>
            <person name="Jia J."/>
        </authorList>
    </citation>
    <scope>NUCLEOTIDE SEQUENCE [LARGE SCALE GENOMIC DNA]</scope>
    <source>
        <strain evidence="3">cv. AL8/78</strain>
    </source>
</reference>
<dbReference type="Proteomes" id="UP000015105">
    <property type="component" value="Chromosome 1D"/>
</dbReference>
<accession>A0A452ZNL5</accession>
<reference evidence="2" key="3">
    <citation type="journal article" date="2017" name="Nature">
        <title>Genome sequence of the progenitor of the wheat D genome Aegilops tauschii.</title>
        <authorList>
            <person name="Luo M.C."/>
            <person name="Gu Y.Q."/>
            <person name="Puiu D."/>
            <person name="Wang H."/>
            <person name="Twardziok S.O."/>
            <person name="Deal K.R."/>
            <person name="Huo N."/>
            <person name="Zhu T."/>
            <person name="Wang L."/>
            <person name="Wang Y."/>
            <person name="McGuire P.E."/>
            <person name="Liu S."/>
            <person name="Long H."/>
            <person name="Ramasamy R.K."/>
            <person name="Rodriguez J.C."/>
            <person name="Van S.L."/>
            <person name="Yuan L."/>
            <person name="Wang Z."/>
            <person name="Xia Z."/>
            <person name="Xiao L."/>
            <person name="Anderson O.D."/>
            <person name="Ouyang S."/>
            <person name="Liang Y."/>
            <person name="Zimin A.V."/>
            <person name="Pertea G."/>
            <person name="Qi P."/>
            <person name="Bennetzen J.L."/>
            <person name="Dai X."/>
            <person name="Dawson M.W."/>
            <person name="Muller H.G."/>
            <person name="Kugler K."/>
            <person name="Rivarola-Duarte L."/>
            <person name="Spannagl M."/>
            <person name="Mayer K.F.X."/>
            <person name="Lu F.H."/>
            <person name="Bevan M.W."/>
            <person name="Leroy P."/>
            <person name="Li P."/>
            <person name="You F.M."/>
            <person name="Sun Q."/>
            <person name="Liu Z."/>
            <person name="Lyons E."/>
            <person name="Wicker T."/>
            <person name="Salzberg S.L."/>
            <person name="Devos K.M."/>
            <person name="Dvorak J."/>
        </authorList>
    </citation>
    <scope>NUCLEOTIDE SEQUENCE [LARGE SCALE GENOMIC DNA]</scope>
    <source>
        <strain evidence="2">cv. AL8/78</strain>
    </source>
</reference>
<keyword evidence="3" id="KW-1185">Reference proteome</keyword>
<sequence length="142" mass="15968">MASPSDANSATSGGTSAAANPALEDFLDQLDLNDEEFNDVEIDEEDPEIKESVRWLALARVHTDKNFSQAAFYKDMRAAWNPAQRVRFRPVGPNRFVVQASCLGDWERMMMQGPWLFRNMAVLMCSYDGFTKADDVVLIICP</sequence>
<proteinExistence type="predicted"/>
<reference evidence="3" key="1">
    <citation type="journal article" date="2014" name="Science">
        <title>Ancient hybridizations among the ancestral genomes of bread wheat.</title>
        <authorList>
            <consortium name="International Wheat Genome Sequencing Consortium,"/>
            <person name="Marcussen T."/>
            <person name="Sandve S.R."/>
            <person name="Heier L."/>
            <person name="Spannagl M."/>
            <person name="Pfeifer M."/>
            <person name="Jakobsen K.S."/>
            <person name="Wulff B.B."/>
            <person name="Steuernagel B."/>
            <person name="Mayer K.F."/>
            <person name="Olsen O.A."/>
        </authorList>
    </citation>
    <scope>NUCLEOTIDE SEQUENCE [LARGE SCALE GENOMIC DNA]</scope>
    <source>
        <strain evidence="3">cv. AL8/78</strain>
    </source>
</reference>
<name>A0A452ZNL5_AEGTS</name>
<reference evidence="2" key="5">
    <citation type="journal article" date="2021" name="G3 (Bethesda)">
        <title>Aegilops tauschii genome assembly Aet v5.0 features greater sequence contiguity and improved annotation.</title>
        <authorList>
            <person name="Wang L."/>
            <person name="Zhu T."/>
            <person name="Rodriguez J.C."/>
            <person name="Deal K.R."/>
            <person name="Dubcovsky J."/>
            <person name="McGuire P.E."/>
            <person name="Lux T."/>
            <person name="Spannagl M."/>
            <person name="Mayer K.F.X."/>
            <person name="Baldrich P."/>
            <person name="Meyers B.C."/>
            <person name="Huo N."/>
            <person name="Gu Y.Q."/>
            <person name="Zhou H."/>
            <person name="Devos K.M."/>
            <person name="Bennetzen J.L."/>
            <person name="Unver T."/>
            <person name="Budak H."/>
            <person name="Gulick P.J."/>
            <person name="Galiba G."/>
            <person name="Kalapos B."/>
            <person name="Nelson D.R."/>
            <person name="Li P."/>
            <person name="You F.M."/>
            <person name="Luo M.C."/>
            <person name="Dvorak J."/>
        </authorList>
    </citation>
    <scope>NUCLEOTIDE SEQUENCE [LARGE SCALE GENOMIC DNA]</scope>
    <source>
        <strain evidence="2">cv. AL8/78</strain>
    </source>
</reference>
<organism evidence="2 3">
    <name type="scientific">Aegilops tauschii subsp. strangulata</name>
    <name type="common">Goatgrass</name>
    <dbReference type="NCBI Taxonomy" id="200361"/>
    <lineage>
        <taxon>Eukaryota</taxon>
        <taxon>Viridiplantae</taxon>
        <taxon>Streptophyta</taxon>
        <taxon>Embryophyta</taxon>
        <taxon>Tracheophyta</taxon>
        <taxon>Spermatophyta</taxon>
        <taxon>Magnoliopsida</taxon>
        <taxon>Liliopsida</taxon>
        <taxon>Poales</taxon>
        <taxon>Poaceae</taxon>
        <taxon>BOP clade</taxon>
        <taxon>Pooideae</taxon>
        <taxon>Triticodae</taxon>
        <taxon>Triticeae</taxon>
        <taxon>Triticinae</taxon>
        <taxon>Aegilops</taxon>
    </lineage>
</organism>
<feature type="region of interest" description="Disordered" evidence="1">
    <location>
        <begin position="1"/>
        <end position="20"/>
    </location>
</feature>
<reference evidence="2" key="4">
    <citation type="submission" date="2019-03" db="UniProtKB">
        <authorList>
            <consortium name="EnsemblPlants"/>
        </authorList>
    </citation>
    <scope>IDENTIFICATION</scope>
</reference>
<evidence type="ECO:0000313" key="3">
    <source>
        <dbReference type="Proteomes" id="UP000015105"/>
    </source>
</evidence>
<evidence type="ECO:0000313" key="2">
    <source>
        <dbReference type="EnsemblPlants" id="AET1Gv20858800.1"/>
    </source>
</evidence>
<dbReference type="STRING" id="200361.A0A452ZNL5"/>
<dbReference type="AlphaFoldDB" id="A0A452ZNL5"/>
<protein>
    <submittedName>
        <fullName evidence="2">Uncharacterized protein</fullName>
    </submittedName>
</protein>
<dbReference type="EnsemblPlants" id="AET1Gv20858800.1">
    <property type="protein sequence ID" value="AET1Gv20858800.1"/>
    <property type="gene ID" value="AET1Gv20858800"/>
</dbReference>